<feature type="region of interest" description="Disordered" evidence="1">
    <location>
        <begin position="85"/>
        <end position="107"/>
    </location>
</feature>
<gene>
    <name evidence="3" type="ORF">ACFPM8_07505</name>
</gene>
<dbReference type="RefSeq" id="WP_378996650.1">
    <property type="nucleotide sequence ID" value="NZ_JBHSMT010000013.1"/>
</dbReference>
<name>A0ABW0M9U3_9BURK</name>
<dbReference type="Proteomes" id="UP001596045">
    <property type="component" value="Unassembled WGS sequence"/>
</dbReference>
<sequence>MKMDKGRIGMGLSLLAALLAVVFAPPPAADDGVVLATRKGASATAVAVPQSSKIAQSVAQSVDVLRIRPRDAEEGEDDGANVFASTQWTPPPPKVVAPPPSAAPLTPPAPQAPALPFKVLGRYVEDGKDVVFLLLNEQSLVVRVGDTIAGNYKVQSLNGGTLTLLYTPLNQQQTLDVGVLPSNPN</sequence>
<evidence type="ECO:0000313" key="4">
    <source>
        <dbReference type="Proteomes" id="UP001596045"/>
    </source>
</evidence>
<dbReference type="EMBL" id="JBHSMT010000013">
    <property type="protein sequence ID" value="MFC5473802.1"/>
    <property type="molecule type" value="Genomic_DNA"/>
</dbReference>
<evidence type="ECO:0000256" key="1">
    <source>
        <dbReference type="SAM" id="MobiDB-lite"/>
    </source>
</evidence>
<organism evidence="3 4">
    <name type="scientific">Paraherbaspirillum soli</name>
    <dbReference type="NCBI Taxonomy" id="631222"/>
    <lineage>
        <taxon>Bacteria</taxon>
        <taxon>Pseudomonadati</taxon>
        <taxon>Pseudomonadota</taxon>
        <taxon>Betaproteobacteria</taxon>
        <taxon>Burkholderiales</taxon>
        <taxon>Oxalobacteraceae</taxon>
        <taxon>Paraherbaspirillum</taxon>
    </lineage>
</organism>
<evidence type="ECO:0000313" key="3">
    <source>
        <dbReference type="EMBL" id="MFC5473802.1"/>
    </source>
</evidence>
<keyword evidence="2" id="KW-0732">Signal</keyword>
<protein>
    <recommendedName>
        <fullName evidence="5">Prolin-rich transmembrane protein</fullName>
    </recommendedName>
</protein>
<feature type="chain" id="PRO_5046399613" description="Prolin-rich transmembrane protein" evidence="2">
    <location>
        <begin position="30"/>
        <end position="185"/>
    </location>
</feature>
<evidence type="ECO:0008006" key="5">
    <source>
        <dbReference type="Google" id="ProtNLM"/>
    </source>
</evidence>
<feature type="signal peptide" evidence="2">
    <location>
        <begin position="1"/>
        <end position="29"/>
    </location>
</feature>
<feature type="compositionally biased region" description="Pro residues" evidence="1">
    <location>
        <begin position="89"/>
        <end position="107"/>
    </location>
</feature>
<reference evidence="4" key="1">
    <citation type="journal article" date="2019" name="Int. J. Syst. Evol. Microbiol.">
        <title>The Global Catalogue of Microorganisms (GCM) 10K type strain sequencing project: providing services to taxonomists for standard genome sequencing and annotation.</title>
        <authorList>
            <consortium name="The Broad Institute Genomics Platform"/>
            <consortium name="The Broad Institute Genome Sequencing Center for Infectious Disease"/>
            <person name="Wu L."/>
            <person name="Ma J."/>
        </authorList>
    </citation>
    <scope>NUCLEOTIDE SEQUENCE [LARGE SCALE GENOMIC DNA]</scope>
    <source>
        <strain evidence="4">JCM 17066</strain>
    </source>
</reference>
<keyword evidence="4" id="KW-1185">Reference proteome</keyword>
<comment type="caution">
    <text evidence="3">The sequence shown here is derived from an EMBL/GenBank/DDBJ whole genome shotgun (WGS) entry which is preliminary data.</text>
</comment>
<evidence type="ECO:0000256" key="2">
    <source>
        <dbReference type="SAM" id="SignalP"/>
    </source>
</evidence>
<accession>A0ABW0M9U3</accession>
<proteinExistence type="predicted"/>